<proteinExistence type="predicted"/>
<dbReference type="GO" id="GO:0003677">
    <property type="term" value="F:DNA binding"/>
    <property type="evidence" value="ECO:0007669"/>
    <property type="project" value="UniProtKB-KW"/>
</dbReference>
<evidence type="ECO:0000313" key="3">
    <source>
        <dbReference type="EMBL" id="OAH59269.1"/>
    </source>
</evidence>
<dbReference type="PANTHER" id="PTHR46558">
    <property type="entry name" value="TRACRIPTIONAL REGULATORY PROTEIN-RELATED-RELATED"/>
    <property type="match status" value="1"/>
</dbReference>
<dbReference type="InterPro" id="IPR001387">
    <property type="entry name" value="Cro/C1-type_HTH"/>
</dbReference>
<dbReference type="Proteomes" id="UP000077271">
    <property type="component" value="Unassembled WGS sequence"/>
</dbReference>
<evidence type="ECO:0000259" key="2">
    <source>
        <dbReference type="PROSITE" id="PS50943"/>
    </source>
</evidence>
<dbReference type="RefSeq" id="WP_082860504.1">
    <property type="nucleotide sequence ID" value="NZ_LQWZ01000004.1"/>
</dbReference>
<evidence type="ECO:0000313" key="4">
    <source>
        <dbReference type="Proteomes" id="UP000077271"/>
    </source>
</evidence>
<dbReference type="Pfam" id="PF01381">
    <property type="entry name" value="HTH_3"/>
    <property type="match status" value="1"/>
</dbReference>
<dbReference type="AlphaFoldDB" id="A0A177L0V3"/>
<reference evidence="3 4" key="1">
    <citation type="submission" date="2016-01" db="EMBL/GenBank/DDBJ databases">
        <title>Investigation of taxonomic status of Bacillus aminovorans.</title>
        <authorList>
            <person name="Verma A."/>
            <person name="Pal Y."/>
            <person name="Krishnamurthi S."/>
        </authorList>
    </citation>
    <scope>NUCLEOTIDE SEQUENCE [LARGE SCALE GENOMIC DNA]</scope>
    <source>
        <strain evidence="3 4">DSM 4337</strain>
    </source>
</reference>
<dbReference type="SMART" id="SM00530">
    <property type="entry name" value="HTH_XRE"/>
    <property type="match status" value="1"/>
</dbReference>
<dbReference type="Gene3D" id="1.10.260.40">
    <property type="entry name" value="lambda repressor-like DNA-binding domains"/>
    <property type="match status" value="1"/>
</dbReference>
<protein>
    <recommendedName>
        <fullName evidence="2">HTH cro/C1-type domain-containing protein</fullName>
    </recommendedName>
</protein>
<dbReference type="SUPFAM" id="SSF47413">
    <property type="entry name" value="lambda repressor-like DNA-binding domains"/>
    <property type="match status" value="1"/>
</dbReference>
<dbReference type="CDD" id="cd00093">
    <property type="entry name" value="HTH_XRE"/>
    <property type="match status" value="1"/>
</dbReference>
<evidence type="ECO:0000256" key="1">
    <source>
        <dbReference type="ARBA" id="ARBA00023125"/>
    </source>
</evidence>
<dbReference type="EMBL" id="LQWZ01000004">
    <property type="protein sequence ID" value="OAH59269.1"/>
    <property type="molecule type" value="Genomic_DNA"/>
</dbReference>
<dbReference type="PANTHER" id="PTHR46558:SF14">
    <property type="entry name" value="HTH-TYPE TRANSCRIPTIONAL REGULATOR ANSR"/>
    <property type="match status" value="1"/>
</dbReference>
<keyword evidence="1" id="KW-0238">DNA-binding</keyword>
<dbReference type="PROSITE" id="PS50943">
    <property type="entry name" value="HTH_CROC1"/>
    <property type="match status" value="1"/>
</dbReference>
<sequence length="118" mass="13918">MIGERIIKLREKRGWSQRELANRAGLNFSVMNRIETGKRTVTDQEITVFADLFDVSTDYLLGRNEKPLSDLATNEKEMMEFIKDPNLNLFLKEMKEAPEDQLEEIRQIWEVIKKTRSK</sequence>
<name>A0A177L0V3_9BACI</name>
<dbReference type="OrthoDB" id="72638at2"/>
<gene>
    <name evidence="3" type="ORF">AWH48_16145</name>
</gene>
<feature type="domain" description="HTH cro/C1-type" evidence="2">
    <location>
        <begin position="6"/>
        <end position="60"/>
    </location>
</feature>
<comment type="caution">
    <text evidence="3">The sequence shown here is derived from an EMBL/GenBank/DDBJ whole genome shotgun (WGS) entry which is preliminary data.</text>
</comment>
<accession>A0A177L0V3</accession>
<dbReference type="InterPro" id="IPR010982">
    <property type="entry name" value="Lambda_DNA-bd_dom_sf"/>
</dbReference>
<organism evidence="3 4">
    <name type="scientific">Domibacillus aminovorans</name>
    <dbReference type="NCBI Taxonomy" id="29332"/>
    <lineage>
        <taxon>Bacteria</taxon>
        <taxon>Bacillati</taxon>
        <taxon>Bacillota</taxon>
        <taxon>Bacilli</taxon>
        <taxon>Bacillales</taxon>
        <taxon>Bacillaceae</taxon>
        <taxon>Domibacillus</taxon>
    </lineage>
</organism>